<keyword evidence="2" id="KW-0963">Cytoplasm</keyword>
<protein>
    <recommendedName>
        <fullName evidence="6">G2 and S phase-expressed protein 1 N-terminal domain-containing protein</fullName>
    </recommendedName>
</protein>
<evidence type="ECO:0000259" key="6">
    <source>
        <dbReference type="Pfam" id="PF15259"/>
    </source>
</evidence>
<feature type="compositionally biased region" description="Polar residues" evidence="5">
    <location>
        <begin position="380"/>
        <end position="401"/>
    </location>
</feature>
<organism evidence="7">
    <name type="scientific">Micrurus corallinus</name>
    <name type="common">Brazilian coral snake</name>
    <dbReference type="NCBI Taxonomy" id="54390"/>
    <lineage>
        <taxon>Eukaryota</taxon>
        <taxon>Metazoa</taxon>
        <taxon>Chordata</taxon>
        <taxon>Craniata</taxon>
        <taxon>Vertebrata</taxon>
        <taxon>Euteleostomi</taxon>
        <taxon>Lepidosauria</taxon>
        <taxon>Squamata</taxon>
        <taxon>Bifurcata</taxon>
        <taxon>Unidentata</taxon>
        <taxon>Episquamata</taxon>
        <taxon>Toxicofera</taxon>
        <taxon>Serpentes</taxon>
        <taxon>Colubroidea</taxon>
        <taxon>Elapidae</taxon>
        <taxon>Elapinae</taxon>
        <taxon>Micrurus</taxon>
    </lineage>
</organism>
<feature type="compositionally biased region" description="Polar residues" evidence="5">
    <location>
        <begin position="263"/>
        <end position="280"/>
    </location>
</feature>
<reference evidence="7" key="1">
    <citation type="submission" date="2017-07" db="EMBL/GenBank/DDBJ databases">
        <authorList>
            <person name="Mikheyev A."/>
            <person name="Grau M."/>
        </authorList>
    </citation>
    <scope>NUCLEOTIDE SEQUENCE</scope>
    <source>
        <tissue evidence="7">Venom_gland</tissue>
    </source>
</reference>
<dbReference type="PANTHER" id="PTHR21584:SF1">
    <property type="entry name" value="PROLINE_SERINE-RICH COILED-COIL PROTEIN 1"/>
    <property type="match status" value="1"/>
</dbReference>
<keyword evidence="4" id="KW-0206">Cytoskeleton</keyword>
<dbReference type="PANTHER" id="PTHR21584">
    <property type="entry name" value="DIFFERENTIAL DISPLAY AND ACTIVATED BY P53 DDA3 /G2 S PHASE EXPRESSED 1"/>
    <property type="match status" value="1"/>
</dbReference>
<feature type="region of interest" description="Disordered" evidence="5">
    <location>
        <begin position="218"/>
        <end position="433"/>
    </location>
</feature>
<dbReference type="GO" id="GO:0007080">
    <property type="term" value="P:mitotic metaphase chromosome alignment"/>
    <property type="evidence" value="ECO:0007669"/>
    <property type="project" value="TreeGrafter"/>
</dbReference>
<dbReference type="GO" id="GO:0005876">
    <property type="term" value="C:spindle microtubule"/>
    <property type="evidence" value="ECO:0007669"/>
    <property type="project" value="TreeGrafter"/>
</dbReference>
<sequence>MKLYFELHGSFLECVNVFHFSLSVSTDCYRQEEEESITCPLELSDKTVAQEVDLNILLEENDGRAKEPIPQWSPLTPMKLEEIMKEANLLAMQLEKCQLLEKQNISSETKLETVVEHELFTPIRFLCTETKSSQKSRRKTFNVMNSPLKALLPTVEPVTCLAQGSPKTLFSEGRSPSSHLVDLASPRRLQNTPYVCSTDVPQAKVSEPKALMTMTSGNKRATIRGNRTDNALVLPTTTKGQQPLHLKPPRQTSIRMQRKTEASAKNSSDQSPQVSSNQGTVLDARVKRKSNPQMCFQQTSPVKKIPAAPEKRSPLQKTNASQVKTMGGNGPKNQASSKPPGSSGQTQARHTVTPALASRLPMPKQTNHTAAVSGRYTVPGKSSQFKPVSSEKSGGQRSTKPTAGVGKKATCQKPVPLDTFQNSRLRLPKTDSK</sequence>
<dbReference type="GO" id="GO:0008017">
    <property type="term" value="F:microtubule binding"/>
    <property type="evidence" value="ECO:0007669"/>
    <property type="project" value="TreeGrafter"/>
</dbReference>
<evidence type="ECO:0000256" key="5">
    <source>
        <dbReference type="SAM" id="MobiDB-lite"/>
    </source>
</evidence>
<evidence type="ECO:0000256" key="4">
    <source>
        <dbReference type="ARBA" id="ARBA00023212"/>
    </source>
</evidence>
<evidence type="ECO:0000256" key="3">
    <source>
        <dbReference type="ARBA" id="ARBA00022553"/>
    </source>
</evidence>
<dbReference type="AlphaFoldDB" id="A0A2D4FP07"/>
<feature type="compositionally biased region" description="Polar residues" evidence="5">
    <location>
        <begin position="331"/>
        <end position="350"/>
    </location>
</feature>
<dbReference type="EMBL" id="IACJ01086967">
    <property type="protein sequence ID" value="LAA49201.1"/>
    <property type="molecule type" value="Transcribed_RNA"/>
</dbReference>
<feature type="domain" description="G2 and S phase-expressed protein 1 N-terminal" evidence="6">
    <location>
        <begin position="18"/>
        <end position="145"/>
    </location>
</feature>
<name>A0A2D4FP07_MICCO</name>
<evidence type="ECO:0000313" key="7">
    <source>
        <dbReference type="EMBL" id="LAA49201.1"/>
    </source>
</evidence>
<evidence type="ECO:0000256" key="1">
    <source>
        <dbReference type="ARBA" id="ARBA00004245"/>
    </source>
</evidence>
<accession>A0A2D4FP07</accession>
<proteinExistence type="predicted"/>
<feature type="compositionally biased region" description="Polar residues" evidence="5">
    <location>
        <begin position="291"/>
        <end position="301"/>
    </location>
</feature>
<dbReference type="Pfam" id="PF15259">
    <property type="entry name" value="GTSE1_N"/>
    <property type="match status" value="1"/>
</dbReference>
<dbReference type="InterPro" id="IPR026657">
    <property type="entry name" value="DDA3/GTSE-1"/>
</dbReference>
<keyword evidence="3" id="KW-0597">Phosphoprotein</keyword>
<evidence type="ECO:0000256" key="2">
    <source>
        <dbReference type="ARBA" id="ARBA00022490"/>
    </source>
</evidence>
<comment type="subcellular location">
    <subcellularLocation>
        <location evidence="1">Cytoplasm</location>
        <location evidence="1">Cytoskeleton</location>
    </subcellularLocation>
</comment>
<reference evidence="7" key="2">
    <citation type="submission" date="2017-11" db="EMBL/GenBank/DDBJ databases">
        <title>Coralsnake Venomics: Analyses of Venom Gland Transcriptomes and Proteomes of Six Brazilian Taxa.</title>
        <authorList>
            <person name="Aird S.D."/>
            <person name="Jorge da Silva N."/>
            <person name="Qiu L."/>
            <person name="Villar-Briones A."/>
            <person name="Aparecida-Saddi V."/>
            <person name="Campos-Telles M.P."/>
            <person name="Grau M."/>
            <person name="Mikheyev A.S."/>
        </authorList>
    </citation>
    <scope>NUCLEOTIDE SEQUENCE</scope>
    <source>
        <tissue evidence="7">Venom_gland</tissue>
    </source>
</reference>
<dbReference type="InterPro" id="IPR032768">
    <property type="entry name" value="GTSE1_N"/>
</dbReference>
<feature type="compositionally biased region" description="Polar residues" evidence="5">
    <location>
        <begin position="315"/>
        <end position="324"/>
    </location>
</feature>
<dbReference type="GO" id="GO:0000922">
    <property type="term" value="C:spindle pole"/>
    <property type="evidence" value="ECO:0007669"/>
    <property type="project" value="TreeGrafter"/>
</dbReference>